<dbReference type="RefSeq" id="XP_001586230.1">
    <property type="nucleotide sequence ID" value="XM_001586180.1"/>
</dbReference>
<evidence type="ECO:0000259" key="1">
    <source>
        <dbReference type="PROSITE" id="PS50097"/>
    </source>
</evidence>
<keyword evidence="3" id="KW-1185">Reference proteome</keyword>
<dbReference type="InParanoid" id="A7F5D0"/>
<reference evidence="3" key="1">
    <citation type="journal article" date="2011" name="PLoS Genet.">
        <title>Genomic analysis of the necrotrophic fungal pathogens Sclerotinia sclerotiorum and Botrytis cinerea.</title>
        <authorList>
            <person name="Amselem J."/>
            <person name="Cuomo C.A."/>
            <person name="van Kan J.A."/>
            <person name="Viaud M."/>
            <person name="Benito E.P."/>
            <person name="Couloux A."/>
            <person name="Coutinho P.M."/>
            <person name="de Vries R.P."/>
            <person name="Dyer P.S."/>
            <person name="Fillinger S."/>
            <person name="Fournier E."/>
            <person name="Gout L."/>
            <person name="Hahn M."/>
            <person name="Kohn L."/>
            <person name="Lapalu N."/>
            <person name="Plummer K.M."/>
            <person name="Pradier J.M."/>
            <person name="Quevillon E."/>
            <person name="Sharon A."/>
            <person name="Simon A."/>
            <person name="ten Have A."/>
            <person name="Tudzynski B."/>
            <person name="Tudzynski P."/>
            <person name="Wincker P."/>
            <person name="Andrew M."/>
            <person name="Anthouard V."/>
            <person name="Beever R.E."/>
            <person name="Beffa R."/>
            <person name="Benoit I."/>
            <person name="Bouzid O."/>
            <person name="Brault B."/>
            <person name="Chen Z."/>
            <person name="Choquer M."/>
            <person name="Collemare J."/>
            <person name="Cotton P."/>
            <person name="Danchin E.G."/>
            <person name="Da Silva C."/>
            <person name="Gautier A."/>
            <person name="Giraud C."/>
            <person name="Giraud T."/>
            <person name="Gonzalez C."/>
            <person name="Grossetete S."/>
            <person name="Guldener U."/>
            <person name="Henrissat B."/>
            <person name="Howlett B.J."/>
            <person name="Kodira C."/>
            <person name="Kretschmer M."/>
            <person name="Lappartient A."/>
            <person name="Leroch M."/>
            <person name="Levis C."/>
            <person name="Mauceli E."/>
            <person name="Neuveglise C."/>
            <person name="Oeser B."/>
            <person name="Pearson M."/>
            <person name="Poulain J."/>
            <person name="Poussereau N."/>
            <person name="Quesneville H."/>
            <person name="Rascle C."/>
            <person name="Schumacher J."/>
            <person name="Segurens B."/>
            <person name="Sexton A."/>
            <person name="Silva E."/>
            <person name="Sirven C."/>
            <person name="Soanes D.M."/>
            <person name="Talbot N.J."/>
            <person name="Templeton M."/>
            <person name="Yandava C."/>
            <person name="Yarden O."/>
            <person name="Zeng Q."/>
            <person name="Rollins J.A."/>
            <person name="Lebrun M.H."/>
            <person name="Dickman M."/>
        </authorList>
    </citation>
    <scope>NUCLEOTIDE SEQUENCE [LARGE SCALE GENOMIC DNA]</scope>
    <source>
        <strain evidence="3">ATCC 18683 / 1980 / Ss-1</strain>
    </source>
</reference>
<dbReference type="AlphaFoldDB" id="A7F5D0"/>
<dbReference type="EMBL" id="CH476642">
    <property type="protein sequence ID" value="EDN97951.1"/>
    <property type="molecule type" value="Genomic_DNA"/>
</dbReference>
<protein>
    <recommendedName>
        <fullName evidence="1">BTB domain-containing protein</fullName>
    </recommendedName>
</protein>
<gene>
    <name evidence="2" type="ORF">SS1G_12807</name>
</gene>
<dbReference type="KEGG" id="ssl:SS1G_12807"/>
<sequence length="50" mass="5572">MASSKFPNLGIALGNEVVAIVVGKEKRKFVLHKQLLCYSVPYFRRTFSAG</sequence>
<feature type="domain" description="BTB" evidence="1">
    <location>
        <begin position="16"/>
        <end position="50"/>
    </location>
</feature>
<accession>A7F5D0</accession>
<dbReference type="PROSITE" id="PS50097">
    <property type="entry name" value="BTB"/>
    <property type="match status" value="1"/>
</dbReference>
<dbReference type="GeneID" id="5482249"/>
<dbReference type="Proteomes" id="UP000001312">
    <property type="component" value="Unassembled WGS sequence"/>
</dbReference>
<evidence type="ECO:0000313" key="2">
    <source>
        <dbReference type="EMBL" id="EDN97951.1"/>
    </source>
</evidence>
<evidence type="ECO:0000313" key="3">
    <source>
        <dbReference type="Proteomes" id="UP000001312"/>
    </source>
</evidence>
<proteinExistence type="predicted"/>
<name>A7F5D0_SCLS1</name>
<dbReference type="InterPro" id="IPR000210">
    <property type="entry name" value="BTB/POZ_dom"/>
</dbReference>
<organism evidence="2 3">
    <name type="scientific">Sclerotinia sclerotiorum (strain ATCC 18683 / 1980 / Ss-1)</name>
    <name type="common">White mold</name>
    <name type="synonym">Whetzelinia sclerotiorum</name>
    <dbReference type="NCBI Taxonomy" id="665079"/>
    <lineage>
        <taxon>Eukaryota</taxon>
        <taxon>Fungi</taxon>
        <taxon>Dikarya</taxon>
        <taxon>Ascomycota</taxon>
        <taxon>Pezizomycotina</taxon>
        <taxon>Leotiomycetes</taxon>
        <taxon>Helotiales</taxon>
        <taxon>Sclerotiniaceae</taxon>
        <taxon>Sclerotinia</taxon>
    </lineage>
</organism>